<comment type="caution">
    <text evidence="2">The sequence shown here is derived from an EMBL/GenBank/DDBJ whole genome shotgun (WGS) entry which is preliminary data.</text>
</comment>
<gene>
    <name evidence="2" type="ORF">IGS67_00555</name>
</gene>
<keyword evidence="1" id="KW-1133">Transmembrane helix</keyword>
<proteinExistence type="predicted"/>
<dbReference type="EMBL" id="JACZDF010000001">
    <property type="protein sequence ID" value="MBD9697993.1"/>
    <property type="molecule type" value="Genomic_DNA"/>
</dbReference>
<evidence type="ECO:0000313" key="3">
    <source>
        <dbReference type="Proteomes" id="UP000642107"/>
    </source>
</evidence>
<organism evidence="2 3">
    <name type="scientific">Flavimobilis rhizosphaerae</name>
    <dbReference type="NCBI Taxonomy" id="2775421"/>
    <lineage>
        <taxon>Bacteria</taxon>
        <taxon>Bacillati</taxon>
        <taxon>Actinomycetota</taxon>
        <taxon>Actinomycetes</taxon>
        <taxon>Micrococcales</taxon>
        <taxon>Jonesiaceae</taxon>
        <taxon>Flavimobilis</taxon>
    </lineage>
</organism>
<sequence>MAKEPITVTDPGIVAAEAAVRAARGDLTATVDALAARLDPRVKAQEAATAARTAVHDAQGLLSGNGFPAEDPKRSRNVKLLAGAVLGTVALVAILVIRRR</sequence>
<reference evidence="2 3" key="1">
    <citation type="submission" date="2020-09" db="EMBL/GenBank/DDBJ databases">
        <title>Flavimobilis rhizosphaerae sp. nov., isolated from rhizosphere soil of Spartina alterniflora.</title>
        <authorList>
            <person name="Hanqin C."/>
        </authorList>
    </citation>
    <scope>NUCLEOTIDE SEQUENCE [LARGE SCALE GENOMIC DNA]</scope>
    <source>
        <strain evidence="2 3">GY 10621</strain>
    </source>
</reference>
<feature type="transmembrane region" description="Helical" evidence="1">
    <location>
        <begin position="80"/>
        <end position="97"/>
    </location>
</feature>
<accession>A0ABR9DLX4</accession>
<dbReference type="InterPro" id="IPR022062">
    <property type="entry name" value="DUF3618"/>
</dbReference>
<evidence type="ECO:0000256" key="1">
    <source>
        <dbReference type="SAM" id="Phobius"/>
    </source>
</evidence>
<evidence type="ECO:0000313" key="2">
    <source>
        <dbReference type="EMBL" id="MBD9697993.1"/>
    </source>
</evidence>
<name>A0ABR9DLX4_9MICO</name>
<keyword evidence="1" id="KW-0812">Transmembrane</keyword>
<protein>
    <submittedName>
        <fullName evidence="2">DUF3618 domain-containing protein</fullName>
    </submittedName>
</protein>
<dbReference type="Proteomes" id="UP000642107">
    <property type="component" value="Unassembled WGS sequence"/>
</dbReference>
<keyword evidence="3" id="KW-1185">Reference proteome</keyword>
<keyword evidence="1" id="KW-0472">Membrane</keyword>
<dbReference type="Pfam" id="PF12277">
    <property type="entry name" value="DUF3618"/>
    <property type="match status" value="1"/>
</dbReference>